<comment type="caution">
    <text evidence="1">The sequence shown here is derived from an EMBL/GenBank/DDBJ whole genome shotgun (WGS) entry which is preliminary data.</text>
</comment>
<proteinExistence type="predicted"/>
<dbReference type="EMBL" id="JBJXBP010000001">
    <property type="protein sequence ID" value="KAL3850189.1"/>
    <property type="molecule type" value="Genomic_DNA"/>
</dbReference>
<evidence type="ECO:0000313" key="2">
    <source>
        <dbReference type="Proteomes" id="UP001634393"/>
    </source>
</evidence>
<protein>
    <submittedName>
        <fullName evidence="1">Uncharacterized protein</fullName>
    </submittedName>
</protein>
<keyword evidence="2" id="KW-1185">Reference proteome</keyword>
<sequence>MNVTENLMYSDAYLASAFSFHVVKSVTGDKQVTNVKKKWLIPMFSSTKQETVVAPEERDLSNETLGLKF</sequence>
<dbReference type="Proteomes" id="UP001634393">
    <property type="component" value="Unassembled WGS sequence"/>
</dbReference>
<dbReference type="AlphaFoldDB" id="A0ABD3UKY8"/>
<accession>A0ABD3UKY8</accession>
<name>A0ABD3UKY8_9LAMI</name>
<gene>
    <name evidence="1" type="ORF">ACJIZ3_012071</name>
</gene>
<evidence type="ECO:0000313" key="1">
    <source>
        <dbReference type="EMBL" id="KAL3850189.1"/>
    </source>
</evidence>
<organism evidence="1 2">
    <name type="scientific">Penstemon smallii</name>
    <dbReference type="NCBI Taxonomy" id="265156"/>
    <lineage>
        <taxon>Eukaryota</taxon>
        <taxon>Viridiplantae</taxon>
        <taxon>Streptophyta</taxon>
        <taxon>Embryophyta</taxon>
        <taxon>Tracheophyta</taxon>
        <taxon>Spermatophyta</taxon>
        <taxon>Magnoliopsida</taxon>
        <taxon>eudicotyledons</taxon>
        <taxon>Gunneridae</taxon>
        <taxon>Pentapetalae</taxon>
        <taxon>asterids</taxon>
        <taxon>lamiids</taxon>
        <taxon>Lamiales</taxon>
        <taxon>Plantaginaceae</taxon>
        <taxon>Cheloneae</taxon>
        <taxon>Penstemon</taxon>
    </lineage>
</organism>
<reference evidence="1 2" key="1">
    <citation type="submission" date="2024-12" db="EMBL/GenBank/DDBJ databases">
        <title>The unique morphological basis and parallel evolutionary history of personate flowers in Penstemon.</title>
        <authorList>
            <person name="Depatie T.H."/>
            <person name="Wessinger C.A."/>
        </authorList>
    </citation>
    <scope>NUCLEOTIDE SEQUENCE [LARGE SCALE GENOMIC DNA]</scope>
    <source>
        <strain evidence="1">WTNN_2</strain>
        <tissue evidence="1">Leaf</tissue>
    </source>
</reference>